<keyword evidence="2" id="KW-1185">Reference proteome</keyword>
<dbReference type="STRING" id="883158.HMPREF9140_01319"/>
<accession>H1Q331</accession>
<name>H1Q331_9BACT</name>
<organism evidence="1 2">
    <name type="scientific">Prevotella micans F0438</name>
    <dbReference type="NCBI Taxonomy" id="883158"/>
    <lineage>
        <taxon>Bacteria</taxon>
        <taxon>Pseudomonadati</taxon>
        <taxon>Bacteroidota</taxon>
        <taxon>Bacteroidia</taxon>
        <taxon>Bacteroidales</taxon>
        <taxon>Prevotellaceae</taxon>
        <taxon>Prevotella</taxon>
    </lineage>
</organism>
<dbReference type="EMBL" id="AGWK01000036">
    <property type="protein sequence ID" value="EHO69629.1"/>
    <property type="molecule type" value="Genomic_DNA"/>
</dbReference>
<dbReference type="Proteomes" id="UP000016023">
    <property type="component" value="Unassembled WGS sequence"/>
</dbReference>
<dbReference type="eggNOG" id="ENOG5034282">
    <property type="taxonomic scope" value="Bacteria"/>
</dbReference>
<dbReference type="SUPFAM" id="SSF56925">
    <property type="entry name" value="OMPA-like"/>
    <property type="match status" value="4"/>
</dbReference>
<protein>
    <submittedName>
        <fullName evidence="1">Uncharacterized protein</fullName>
    </submittedName>
</protein>
<comment type="caution">
    <text evidence="1">The sequence shown here is derived from an EMBL/GenBank/DDBJ whole genome shotgun (WGS) entry which is preliminary data.</text>
</comment>
<gene>
    <name evidence="1" type="ORF">HMPREF9140_01319</name>
</gene>
<dbReference type="InterPro" id="IPR011250">
    <property type="entry name" value="OMP/PagP_B-barrel"/>
</dbReference>
<proteinExistence type="predicted"/>
<evidence type="ECO:0000313" key="1">
    <source>
        <dbReference type="EMBL" id="EHO69629.1"/>
    </source>
</evidence>
<sequence>MKKISIIFVTFFGVIGIHAQTTGGKDSIAQDLTDLERKIATENIVEDQDTINLGARKQRNFNALPYIMDDRHRYLGDRWEKGGFFRHTFFDFGADIVLYQPTVGYKFTPQTGIAFRLGKEISPMSAFRIGFARELGFVSKENNENWTTRLSADYLFNFSNYLLGYRPERPFSVSGILGIGWQYSNLTRLNGSSVAPYMNSKANSFNIHTGLQMKFFAGSHAAISIEPFVMAGADGMNFTSNKSFNRFGYGVNASYIWYFYNTLLQQQNSGEFKRRFLEGERLFYENPYSSGWRRPWFLEYSMGTSFYGRVPLEFQKTVGYGVNAGIGQWLSSAIGVRAGLDITNNAWVRGTSTESMLGKSGIYFDALLNPFGFTRKYNWDSSVGINLFAGYELGKLQLVHANSAGKSIGNYAGYRLGTQLWARLSHDLHLTLSPTYTLLQHHGYEPVRERYDQFDLRMGLTVLFRDYTRREYDQIPTRNDSPERGFILGGGLGWNTTANRWRYSDYKRELLLNGNAFVGYNFNMYHGVKLMGDYVANPIWEDNSGHMEKRVFKNTFLSLDYQFNLLNAMTGYNPHRRWGVNLYLGPSVIFSNTDKSIDFGANFGGMLSYRVLRNLSLYYSHTVYWMRRNHYDSPQVYTTPGAVTNVLNLGLLYNSDGFFRTFVNLPWRDLFYGDPSSENWRRPWFIDYYIGPSFYTNVPLEFGQTRGFGVSAGLGKWLSPALGFRGGVDFSNAPWTKSGIVESMLGKAGVYADMLINPFGFKRNYNWDSTVGLNLLAGYEIGKLQIVHPNATGKTIGGYGGVRLGGQLWTRLSEDLRLTLAPTYMLLTHRTDDPGNKRYNEFDVRMGLTMMFREPSRRDYDQIPNKNDQPEKGFFLGGGLGWNSAITRWRYSGYNRGLVLNLNGFAGYNFNMYHGIKLMAEHLSNPIWENKGSNIVKNTFNNTFLSLDYQLNILNVMTGFNPHRRWGANIYLGPSLVFSDTDKSVDFGANFGGMLSYRIMRNLSLFYSHTVYWMRDKHYDSPLIYTTPGALTNALNIGVLYNSDGFFHAVAGLPWKSYLLGDPSSSNFRRPWFIDYSVGTSFFTKVPLSFGKTNGFGVSAGLGQWISPVIGARAGITFANSPWVEGTKTESMLGKAGIYFDAMINPFGFVNTNYNWDSKAGLNLIAGYEMGKLQLVNAAATGKVIGGYGGVRLGGQLWTRLSEDFRLTLSPIYTLINHRSGNSSNDKYNELDVRLGLTMLFREPSRRNYDSIPAKGDMPYSGFFIGGGLGWNSAITRWRYSDYNRGLVLNAHGFAGYNFNMYHGAKLIIEHLSNPVWEDNGGTMVKNTFKNTFLSVDYQLNILNAMTGFNPHRRWGANIFLGPSLVFSNTDKSVDFGANFGGMLSYRVLPNLSLFYSHTVYWMRDKHYNSPLVYTTPGAITNALNVGLLYNSDGFFRNQAWKGFVFGDPTSPNFRRPWFVDYSIGTSFYGKVPLDFGNTAGFGVSAGLGQWISPVLGVRAGAEFSNSPWTKGTDTESMLGKAGVYLDALVNPFGFTRNYNWDSAVGFNFLVGYEMGKLQLVNSTATSKTIGGYGGVRLGGQLWTRLSNDLRLTLSPVYTLLNHRSGQPSNDRYNEFDLRMGITMLFREPSRRLYDETPSNNDLPERGFFVGGGLGWNSAITRWRYSGHNRGLILNFNGFAGYDLNMYHGVKLMAEYVSNPVWEKNGGNMVKNNFKNTFLSLDYQFNILNAMTGYNPHRRWGANIYLGPSMVFSDVDKKVDFGANFGGMLSYRVLPNLSLFYSHTIYWMRDKHYNSPLLYTTPGAISNALNVGVVYNITGLINSLNNRRASAGERGNGNGNKDGDRDAAIASLQRPAFFDYGYGYGYFPMLPIKSNLSWGSAMHFMGGVWATPFFGVRAGFNFAKGAGLSTPSIDGISGHEKLHSVGLGTVAIDALVNPIGFSRNYNWDTPAGFNLILGYQTGAMLMSDAQHLDKSLSIYVDGFRAGAQIWVRLNRDLRLNIEPVYSTLNAHGRLFLDPNTTTVYRRIETGTSTPLRAGNNFSIKMGLTVMLNRLTDANWNDSISNQPTKFFTGVGGGWNILLSRHRLVESGAKLNGLFFLGYRFNQSSAIRAGFEFISDRMKTRLDIGGVEQYSDKRYNLGFVSLAYQMDVLSAFRGYAPNRKIDFNFFAGPALAMRLNDNKKMDAALNLGFLTNYKLSRNVSLFYNHNIYMFGVGNEDVLPTAGILSKVTALNTINLGLMLHF</sequence>
<reference evidence="1 2" key="1">
    <citation type="submission" date="2011-12" db="EMBL/GenBank/DDBJ databases">
        <title>The Genome Sequence of Prevotella micans F0438.</title>
        <authorList>
            <consortium name="The Broad Institute Genome Sequencing Platform"/>
            <person name="Earl A."/>
            <person name="Ward D."/>
            <person name="Feldgarden M."/>
            <person name="Gevers D."/>
            <person name="Izard J."/>
            <person name="Baranova O.V."/>
            <person name="Blanton J.M."/>
            <person name="Wade W.G."/>
            <person name="Dewhirst F.E."/>
            <person name="Young S.K."/>
            <person name="Zeng Q."/>
            <person name="Gargeya S."/>
            <person name="Fitzgerald M."/>
            <person name="Haas B."/>
            <person name="Abouelleil A."/>
            <person name="Alvarado L."/>
            <person name="Arachchi H.M."/>
            <person name="Berlin A."/>
            <person name="Chapman S.B."/>
            <person name="Gearin G."/>
            <person name="Goldberg J."/>
            <person name="Griggs A."/>
            <person name="Gujja S."/>
            <person name="Hansen M."/>
            <person name="Heiman D."/>
            <person name="Howarth C."/>
            <person name="Larimer J."/>
            <person name="Lui A."/>
            <person name="MacDonald P.J.P."/>
            <person name="McCowen C."/>
            <person name="Montmayeur A."/>
            <person name="Murphy C."/>
            <person name="Neiman D."/>
            <person name="Pearson M."/>
            <person name="Priest M."/>
            <person name="Roberts A."/>
            <person name="Saif S."/>
            <person name="Shea T."/>
            <person name="Sisk P."/>
            <person name="Stolte C."/>
            <person name="Sykes S."/>
            <person name="Wortman J."/>
            <person name="Nusbaum C."/>
            <person name="Birren B."/>
        </authorList>
    </citation>
    <scope>NUCLEOTIDE SEQUENCE [LARGE SCALE GENOMIC DNA]</scope>
    <source>
        <strain evidence="1 2">F0438</strain>
    </source>
</reference>
<dbReference type="HOGENOM" id="CLU_230720_0_0_10"/>
<dbReference type="RefSeq" id="WP_006952716.1">
    <property type="nucleotide sequence ID" value="NZ_JH594522.1"/>
</dbReference>
<dbReference type="PATRIC" id="fig|883158.3.peg.1322"/>
<evidence type="ECO:0000313" key="2">
    <source>
        <dbReference type="Proteomes" id="UP000016023"/>
    </source>
</evidence>